<accession>A0A7W4Z246</accession>
<evidence type="ECO:0000313" key="2">
    <source>
        <dbReference type="EMBL" id="MBB3043578.1"/>
    </source>
</evidence>
<feature type="compositionally biased region" description="Gly residues" evidence="1">
    <location>
        <begin position="1"/>
        <end position="11"/>
    </location>
</feature>
<feature type="region of interest" description="Disordered" evidence="1">
    <location>
        <begin position="1"/>
        <end position="55"/>
    </location>
</feature>
<dbReference type="Proteomes" id="UP000589626">
    <property type="component" value="Unassembled WGS sequence"/>
</dbReference>
<dbReference type="AlphaFoldDB" id="A0A7W4Z246"/>
<dbReference type="EMBL" id="JACHWR010000002">
    <property type="protein sequence ID" value="MBB3043578.1"/>
    <property type="molecule type" value="Genomic_DNA"/>
</dbReference>
<protein>
    <submittedName>
        <fullName evidence="2">Uncharacterized protein</fullName>
    </submittedName>
</protein>
<comment type="caution">
    <text evidence="2">The sequence shown here is derived from an EMBL/GenBank/DDBJ whole genome shotgun (WGS) entry which is preliminary data.</text>
</comment>
<name>A0A7W4Z246_9ACTN</name>
<keyword evidence="3" id="KW-1185">Reference proteome</keyword>
<proteinExistence type="predicted"/>
<sequence>MSAVTTGGGGWSTDHAREKVGDPPPLSPAGGRRWLVHVPNGGFGASPTAGTGSTG</sequence>
<gene>
    <name evidence="2" type="ORF">FHU40_003396</name>
</gene>
<evidence type="ECO:0000256" key="1">
    <source>
        <dbReference type="SAM" id="MobiDB-lite"/>
    </source>
</evidence>
<organism evidence="2 3">
    <name type="scientific">Nocardioides soli</name>
    <dbReference type="NCBI Taxonomy" id="1036020"/>
    <lineage>
        <taxon>Bacteria</taxon>
        <taxon>Bacillati</taxon>
        <taxon>Actinomycetota</taxon>
        <taxon>Actinomycetes</taxon>
        <taxon>Propionibacteriales</taxon>
        <taxon>Nocardioidaceae</taxon>
        <taxon>Nocardioides</taxon>
    </lineage>
</organism>
<reference evidence="2 3" key="1">
    <citation type="submission" date="2020-08" db="EMBL/GenBank/DDBJ databases">
        <title>Sequencing the genomes of 1000 actinobacteria strains.</title>
        <authorList>
            <person name="Klenk H.-P."/>
        </authorList>
    </citation>
    <scope>NUCLEOTIDE SEQUENCE [LARGE SCALE GENOMIC DNA]</scope>
    <source>
        <strain evidence="2 3">DSM 105498</strain>
    </source>
</reference>
<evidence type="ECO:0000313" key="3">
    <source>
        <dbReference type="Proteomes" id="UP000589626"/>
    </source>
</evidence>
<feature type="compositionally biased region" description="Low complexity" evidence="1">
    <location>
        <begin position="45"/>
        <end position="55"/>
    </location>
</feature>